<keyword evidence="5 9" id="KW-0297">G-protein coupled receptor</keyword>
<feature type="region of interest" description="Disordered" evidence="10">
    <location>
        <begin position="236"/>
        <end position="261"/>
    </location>
</feature>
<feature type="transmembrane region" description="Helical" evidence="11">
    <location>
        <begin position="198"/>
        <end position="219"/>
    </location>
</feature>
<dbReference type="PRINTS" id="PR00237">
    <property type="entry name" value="GPCRRHODOPSN"/>
</dbReference>
<keyword evidence="3 9" id="KW-0812">Transmembrane</keyword>
<dbReference type="PANTHER" id="PTHR24228">
    <property type="entry name" value="B2 BRADYKININ RECEPTOR/ANGIOTENSIN II RECEPTOR"/>
    <property type="match status" value="1"/>
</dbReference>
<evidence type="ECO:0000313" key="13">
    <source>
        <dbReference type="EMBL" id="KAJ8034745.1"/>
    </source>
</evidence>
<keyword evidence="4 11" id="KW-1133">Transmembrane helix</keyword>
<evidence type="ECO:0000256" key="7">
    <source>
        <dbReference type="ARBA" id="ARBA00023170"/>
    </source>
</evidence>
<dbReference type="AlphaFoldDB" id="A0A9Q1BY44"/>
<evidence type="ECO:0000256" key="11">
    <source>
        <dbReference type="SAM" id="Phobius"/>
    </source>
</evidence>
<protein>
    <submittedName>
        <fullName evidence="13">Melatonin receptor type 1A</fullName>
    </submittedName>
</protein>
<dbReference type="EMBL" id="JAIZAY010000010">
    <property type="protein sequence ID" value="KAJ8034745.1"/>
    <property type="molecule type" value="Genomic_DNA"/>
</dbReference>
<dbReference type="OrthoDB" id="10044919at2759"/>
<dbReference type="GO" id="GO:0004930">
    <property type="term" value="F:G protein-coupled receptor activity"/>
    <property type="evidence" value="ECO:0007669"/>
    <property type="project" value="UniProtKB-KW"/>
</dbReference>
<evidence type="ECO:0000313" key="14">
    <source>
        <dbReference type="Proteomes" id="UP001152320"/>
    </source>
</evidence>
<dbReference type="CDD" id="cd00637">
    <property type="entry name" value="7tm_classA_rhodopsin-like"/>
    <property type="match status" value="1"/>
</dbReference>
<keyword evidence="8 9" id="KW-0807">Transducer</keyword>
<feature type="transmembrane region" description="Helical" evidence="11">
    <location>
        <begin position="63"/>
        <end position="82"/>
    </location>
</feature>
<evidence type="ECO:0000259" key="12">
    <source>
        <dbReference type="PROSITE" id="PS50262"/>
    </source>
</evidence>
<feature type="transmembrane region" description="Helical" evidence="11">
    <location>
        <begin position="143"/>
        <end position="166"/>
    </location>
</feature>
<evidence type="ECO:0000256" key="3">
    <source>
        <dbReference type="ARBA" id="ARBA00022692"/>
    </source>
</evidence>
<sequence>METSTATTSLPTTEKPYEFSSYGQRLFVAGILILVFISGVFGNGLVIFAVFLSRRLRNVTNIFVVNLAIADLLACAFLPATIMALSGPDGWPFGTDVYCTSAALIIYVTIGVSLYTLAAIALNRCILITQSVERYQKIYGKKYMLVGMTIFLWVLPASLVCIPVSMGLNKLGYNKVYHSCTDTVSAEQGDSAEKIYDMVLAVGLFPLPTIILLVSYWKIYKHVLMHSQKLQANQEESEALSMTADSTKPTPFGDKSYNSNG</sequence>
<dbReference type="InterPro" id="IPR000276">
    <property type="entry name" value="GPCR_Rhodpsn"/>
</dbReference>
<dbReference type="SUPFAM" id="SSF81321">
    <property type="entry name" value="Family A G protein-coupled receptor-like"/>
    <property type="match status" value="1"/>
</dbReference>
<accession>A0A9Q1BY44</accession>
<keyword evidence="2" id="KW-1003">Cell membrane</keyword>
<evidence type="ECO:0000256" key="9">
    <source>
        <dbReference type="RuleBase" id="RU000688"/>
    </source>
</evidence>
<organism evidence="13 14">
    <name type="scientific">Holothuria leucospilota</name>
    <name type="common">Black long sea cucumber</name>
    <name type="synonym">Mertensiothuria leucospilota</name>
    <dbReference type="NCBI Taxonomy" id="206669"/>
    <lineage>
        <taxon>Eukaryota</taxon>
        <taxon>Metazoa</taxon>
        <taxon>Echinodermata</taxon>
        <taxon>Eleutherozoa</taxon>
        <taxon>Echinozoa</taxon>
        <taxon>Holothuroidea</taxon>
        <taxon>Aspidochirotacea</taxon>
        <taxon>Aspidochirotida</taxon>
        <taxon>Holothuriidae</taxon>
        <taxon>Holothuria</taxon>
    </lineage>
</organism>
<keyword evidence="6 11" id="KW-0472">Membrane</keyword>
<reference evidence="13" key="1">
    <citation type="submission" date="2021-10" db="EMBL/GenBank/DDBJ databases">
        <title>Tropical sea cucumber genome reveals ecological adaptation and Cuvierian tubules defense mechanism.</title>
        <authorList>
            <person name="Chen T."/>
        </authorList>
    </citation>
    <scope>NUCLEOTIDE SEQUENCE</scope>
    <source>
        <strain evidence="13">Nanhai2018</strain>
        <tissue evidence="13">Muscle</tissue>
    </source>
</reference>
<feature type="transmembrane region" description="Helical" evidence="11">
    <location>
        <begin position="102"/>
        <end position="122"/>
    </location>
</feature>
<evidence type="ECO:0000256" key="6">
    <source>
        <dbReference type="ARBA" id="ARBA00023136"/>
    </source>
</evidence>
<evidence type="ECO:0000256" key="1">
    <source>
        <dbReference type="ARBA" id="ARBA00004651"/>
    </source>
</evidence>
<evidence type="ECO:0000256" key="10">
    <source>
        <dbReference type="SAM" id="MobiDB-lite"/>
    </source>
</evidence>
<dbReference type="PROSITE" id="PS50262">
    <property type="entry name" value="G_PROTEIN_RECEP_F1_2"/>
    <property type="match status" value="1"/>
</dbReference>
<name>A0A9Q1BY44_HOLLE</name>
<comment type="similarity">
    <text evidence="9">Belongs to the G-protein coupled receptor 1 family.</text>
</comment>
<proteinExistence type="inferred from homology"/>
<keyword evidence="7 9" id="KW-0675">Receptor</keyword>
<feature type="transmembrane region" description="Helical" evidence="11">
    <location>
        <begin position="26"/>
        <end position="51"/>
    </location>
</feature>
<dbReference type="Proteomes" id="UP001152320">
    <property type="component" value="Chromosome 10"/>
</dbReference>
<dbReference type="InterPro" id="IPR017452">
    <property type="entry name" value="GPCR_Rhodpsn_7TM"/>
</dbReference>
<evidence type="ECO:0000256" key="5">
    <source>
        <dbReference type="ARBA" id="ARBA00023040"/>
    </source>
</evidence>
<keyword evidence="14" id="KW-1185">Reference proteome</keyword>
<dbReference type="GO" id="GO:0005886">
    <property type="term" value="C:plasma membrane"/>
    <property type="evidence" value="ECO:0007669"/>
    <property type="project" value="UniProtKB-SubCell"/>
</dbReference>
<evidence type="ECO:0000256" key="8">
    <source>
        <dbReference type="ARBA" id="ARBA00023224"/>
    </source>
</evidence>
<feature type="domain" description="G-protein coupled receptors family 1 profile" evidence="12">
    <location>
        <begin position="42"/>
        <end position="261"/>
    </location>
</feature>
<dbReference type="PANTHER" id="PTHR24228:SF72">
    <property type="entry name" value="G-PROTEIN COUPLED RECEPTORS FAMILY 1 PROFILE DOMAIN-CONTAINING PROTEIN"/>
    <property type="match status" value="1"/>
</dbReference>
<dbReference type="PROSITE" id="PS00237">
    <property type="entry name" value="G_PROTEIN_RECEP_F1_1"/>
    <property type="match status" value="1"/>
</dbReference>
<evidence type="ECO:0000256" key="4">
    <source>
        <dbReference type="ARBA" id="ARBA00022989"/>
    </source>
</evidence>
<evidence type="ECO:0000256" key="2">
    <source>
        <dbReference type="ARBA" id="ARBA00022475"/>
    </source>
</evidence>
<gene>
    <name evidence="13" type="ORF">HOLleu_21712</name>
</gene>
<dbReference type="Pfam" id="PF00001">
    <property type="entry name" value="7tm_1"/>
    <property type="match status" value="1"/>
</dbReference>
<comment type="subcellular location">
    <subcellularLocation>
        <location evidence="1">Cell membrane</location>
        <topology evidence="1">Multi-pass membrane protein</topology>
    </subcellularLocation>
</comment>
<comment type="caution">
    <text evidence="13">The sequence shown here is derived from an EMBL/GenBank/DDBJ whole genome shotgun (WGS) entry which is preliminary data.</text>
</comment>
<dbReference type="Gene3D" id="1.20.1070.10">
    <property type="entry name" value="Rhodopsin 7-helix transmembrane proteins"/>
    <property type="match status" value="1"/>
</dbReference>